<feature type="transmembrane region" description="Helical" evidence="9">
    <location>
        <begin position="369"/>
        <end position="390"/>
    </location>
</feature>
<keyword evidence="5 9" id="KW-0812">Transmembrane</keyword>
<organism evidence="11 12">
    <name type="scientific">Breznakia pachnodae</name>
    <dbReference type="NCBI Taxonomy" id="265178"/>
    <lineage>
        <taxon>Bacteria</taxon>
        <taxon>Bacillati</taxon>
        <taxon>Bacillota</taxon>
        <taxon>Erysipelotrichia</taxon>
        <taxon>Erysipelotrichales</taxon>
        <taxon>Erysipelotrichaceae</taxon>
        <taxon>Breznakia</taxon>
    </lineage>
</organism>
<dbReference type="PIRSF" id="PIRSF006351">
    <property type="entry name" value="PTS_EIIC-Cellobiose"/>
    <property type="match status" value="1"/>
</dbReference>
<feature type="transmembrane region" description="Helical" evidence="9">
    <location>
        <begin position="289"/>
        <end position="309"/>
    </location>
</feature>
<dbReference type="InterPro" id="IPR004796">
    <property type="entry name" value="PTS_IIC_cello"/>
</dbReference>
<keyword evidence="6 9" id="KW-1133">Transmembrane helix</keyword>
<feature type="domain" description="PTS EIIC type-3" evidence="10">
    <location>
        <begin position="5"/>
        <end position="413"/>
    </location>
</feature>
<feature type="transmembrane region" description="Helical" evidence="9">
    <location>
        <begin position="28"/>
        <end position="46"/>
    </location>
</feature>
<keyword evidence="2 8" id="KW-0813">Transport</keyword>
<dbReference type="PANTHER" id="PTHR33989">
    <property type="match status" value="1"/>
</dbReference>
<dbReference type="Proteomes" id="UP001230220">
    <property type="component" value="Unassembled WGS sequence"/>
</dbReference>
<dbReference type="NCBIfam" id="TIGR00410">
    <property type="entry name" value="lacE"/>
    <property type="match status" value="1"/>
</dbReference>
<evidence type="ECO:0000313" key="12">
    <source>
        <dbReference type="Proteomes" id="UP001230220"/>
    </source>
</evidence>
<dbReference type="InterPro" id="IPR003352">
    <property type="entry name" value="PTS_EIIC"/>
</dbReference>
<dbReference type="EMBL" id="JAUSUR010000001">
    <property type="protein sequence ID" value="MDQ0360205.1"/>
    <property type="molecule type" value="Genomic_DNA"/>
</dbReference>
<feature type="transmembrane region" description="Helical" evidence="9">
    <location>
        <begin position="344"/>
        <end position="362"/>
    </location>
</feature>
<feature type="transmembrane region" description="Helical" evidence="9">
    <location>
        <begin position="66"/>
        <end position="87"/>
    </location>
</feature>
<evidence type="ECO:0000256" key="9">
    <source>
        <dbReference type="SAM" id="Phobius"/>
    </source>
</evidence>
<evidence type="ECO:0000256" key="7">
    <source>
        <dbReference type="ARBA" id="ARBA00023136"/>
    </source>
</evidence>
<reference evidence="11 12" key="1">
    <citation type="submission" date="2023-07" db="EMBL/GenBank/DDBJ databases">
        <title>Genomic Encyclopedia of Type Strains, Phase IV (KMG-IV): sequencing the most valuable type-strain genomes for metagenomic binning, comparative biology and taxonomic classification.</title>
        <authorList>
            <person name="Goeker M."/>
        </authorList>
    </citation>
    <scope>NUCLEOTIDE SEQUENCE [LARGE SCALE GENOMIC DNA]</scope>
    <source>
        <strain evidence="11 12">DSM 16784</strain>
    </source>
</reference>
<feature type="transmembrane region" description="Helical" evidence="9">
    <location>
        <begin position="94"/>
        <end position="111"/>
    </location>
</feature>
<evidence type="ECO:0000256" key="8">
    <source>
        <dbReference type="PIRNR" id="PIRNR006351"/>
    </source>
</evidence>
<comment type="subcellular location">
    <subcellularLocation>
        <location evidence="1">Cell membrane</location>
        <topology evidence="1">Multi-pass membrane protein</topology>
    </subcellularLocation>
</comment>
<dbReference type="Pfam" id="PF02378">
    <property type="entry name" value="PTS_EIIC"/>
    <property type="match status" value="1"/>
</dbReference>
<dbReference type="RefSeq" id="WP_307405904.1">
    <property type="nucleotide sequence ID" value="NZ_JAUSUR010000001.1"/>
</dbReference>
<name>A0ABU0E002_9FIRM</name>
<keyword evidence="4 8" id="KW-0762">Sugar transport</keyword>
<evidence type="ECO:0000256" key="4">
    <source>
        <dbReference type="ARBA" id="ARBA00022597"/>
    </source>
</evidence>
<feature type="transmembrane region" description="Helical" evidence="9">
    <location>
        <begin position="396"/>
        <end position="414"/>
    </location>
</feature>
<evidence type="ECO:0000256" key="6">
    <source>
        <dbReference type="ARBA" id="ARBA00022989"/>
    </source>
</evidence>
<evidence type="ECO:0000256" key="5">
    <source>
        <dbReference type="ARBA" id="ARBA00022692"/>
    </source>
</evidence>
<evidence type="ECO:0000256" key="2">
    <source>
        <dbReference type="ARBA" id="ARBA00022448"/>
    </source>
</evidence>
<protein>
    <recommendedName>
        <fullName evidence="8">Permease IIC component</fullName>
    </recommendedName>
</protein>
<keyword evidence="12" id="KW-1185">Reference proteome</keyword>
<evidence type="ECO:0000313" key="11">
    <source>
        <dbReference type="EMBL" id="MDQ0360205.1"/>
    </source>
</evidence>
<gene>
    <name evidence="11" type="ORF">J2S15_000936</name>
</gene>
<evidence type="ECO:0000256" key="3">
    <source>
        <dbReference type="ARBA" id="ARBA00022475"/>
    </source>
</evidence>
<comment type="caution">
    <text evidence="11">The sequence shown here is derived from an EMBL/GenBank/DDBJ whole genome shotgun (WGS) entry which is preliminary data.</text>
</comment>
<evidence type="ECO:0000256" key="1">
    <source>
        <dbReference type="ARBA" id="ARBA00004651"/>
    </source>
</evidence>
<proteinExistence type="predicted"/>
<feature type="transmembrane region" description="Helical" evidence="9">
    <location>
        <begin position="131"/>
        <end position="155"/>
    </location>
</feature>
<keyword evidence="3 8" id="KW-1003">Cell membrane</keyword>
<sequence length="434" mass="46664">MKQFLNDSIVPTIMKFVNTKAMMALRNGILYTMPLTIIGSFFLIIACFPYDPVVEWLGSVNLLGPLFQVTGATFDIIAIAAVIGIAYEYVKAEGYPALNAGIISFVCFLILQESSVMSAGGEEVGSVINKAWTGGKGMICAILIGLIVGYVYSLFMKKDIRIKMPAGVPEGVANSFTSLIPGVVLITSTFIAYALFDIIGNTTLLELIYDVIQTPLQGMTDSLGGVIMMGFLIPFLWFFGVHGSTIVGGIMEPMLLANTLENQAILDAGLKLTQANGGHIVTKQFLDQFMTVTGAGMTIGVVMFMVFFAKSARNKEIGRLSAVPALFNINEPVLFGTPITLNPMLAVPFIAMPVISGLILYFAQATGLVPLFGGVLVPWTTPPIISGFLVGGWQTALLQLFVLVLSFFVYLPFIKKLDKMNVEAEVAAAAEEAK</sequence>
<evidence type="ECO:0000259" key="10">
    <source>
        <dbReference type="PROSITE" id="PS51105"/>
    </source>
</evidence>
<dbReference type="InterPro" id="IPR004501">
    <property type="entry name" value="PTS_EIIC_3"/>
</dbReference>
<dbReference type="InterPro" id="IPR051088">
    <property type="entry name" value="PTS_Sugar-EIIC/EIIB"/>
</dbReference>
<keyword evidence="7 8" id="KW-0472">Membrane</keyword>
<feature type="transmembrane region" description="Helical" evidence="9">
    <location>
        <begin position="176"/>
        <end position="196"/>
    </location>
</feature>
<feature type="transmembrane region" description="Helical" evidence="9">
    <location>
        <begin position="223"/>
        <end position="241"/>
    </location>
</feature>
<comment type="function">
    <text evidence="8">The phosphoenolpyruvate-dependent sugar phosphotransferase system (PTS), a major carbohydrate active -transport system, catalyzes the phosphorylation of incoming sugar substrates concomitant with their translocation across the cell membrane.</text>
</comment>
<dbReference type="PROSITE" id="PS51105">
    <property type="entry name" value="PTS_EIIC_TYPE_3"/>
    <property type="match status" value="1"/>
</dbReference>
<accession>A0ABU0E002</accession>
<dbReference type="PANTHER" id="PTHR33989:SF4">
    <property type="entry name" value="PTS SYSTEM N,N'-DIACETYLCHITOBIOSE-SPECIFIC EIIC COMPONENT"/>
    <property type="match status" value="1"/>
</dbReference>